<proteinExistence type="predicted"/>
<comment type="caution">
    <text evidence="1">The sequence shown here is derived from an EMBL/GenBank/DDBJ whole genome shotgun (WGS) entry which is preliminary data.</text>
</comment>
<keyword evidence="2" id="KW-1185">Reference proteome</keyword>
<evidence type="ECO:0000313" key="2">
    <source>
        <dbReference type="Proteomes" id="UP000593566"/>
    </source>
</evidence>
<reference evidence="1 2" key="1">
    <citation type="journal article" date="2020" name="Genomics">
        <title>Complete, high-quality genomes from long-read metagenomic sequencing of two wolf lichen thalli reveals enigmatic genome architecture.</title>
        <authorList>
            <person name="McKenzie S.K."/>
            <person name="Walston R.F."/>
            <person name="Allen J.L."/>
        </authorList>
    </citation>
    <scope>NUCLEOTIDE SEQUENCE [LARGE SCALE GENOMIC DNA]</scope>
    <source>
        <strain evidence="1">WasteWater1</strain>
    </source>
</reference>
<protein>
    <submittedName>
        <fullName evidence="1">Uncharacterized protein</fullName>
    </submittedName>
</protein>
<dbReference type="Proteomes" id="UP000593566">
    <property type="component" value="Unassembled WGS sequence"/>
</dbReference>
<dbReference type="RefSeq" id="XP_037149532.1">
    <property type="nucleotide sequence ID" value="XM_037294151.1"/>
</dbReference>
<gene>
    <name evidence="1" type="ORF">HO133_003228</name>
</gene>
<name>A0A8H6CAT7_9LECA</name>
<dbReference type="GeneID" id="59331639"/>
<evidence type="ECO:0000313" key="1">
    <source>
        <dbReference type="EMBL" id="KAF6220097.1"/>
    </source>
</evidence>
<organism evidence="1 2">
    <name type="scientific">Letharia lupina</name>
    <dbReference type="NCBI Taxonomy" id="560253"/>
    <lineage>
        <taxon>Eukaryota</taxon>
        <taxon>Fungi</taxon>
        <taxon>Dikarya</taxon>
        <taxon>Ascomycota</taxon>
        <taxon>Pezizomycotina</taxon>
        <taxon>Lecanoromycetes</taxon>
        <taxon>OSLEUM clade</taxon>
        <taxon>Lecanoromycetidae</taxon>
        <taxon>Lecanorales</taxon>
        <taxon>Lecanorineae</taxon>
        <taxon>Parmeliaceae</taxon>
        <taxon>Letharia</taxon>
    </lineage>
</organism>
<dbReference type="AlphaFoldDB" id="A0A8H6CAT7"/>
<dbReference type="EMBL" id="JACCJB010000017">
    <property type="protein sequence ID" value="KAF6220097.1"/>
    <property type="molecule type" value="Genomic_DNA"/>
</dbReference>
<sequence length="127" mass="14686">MSVRVEKEEEEVLEWRISGDDATVDRLPQHVNDEQVQRPTEVTTGVIQRMEMEWREVVHPFELHKEKVEVTTTPMDRKYESRNEGSILGTSIPKNVCVITLVFYLVLLPLQASEHLAILKLLYASDP</sequence>
<accession>A0A8H6CAT7</accession>